<reference evidence="1" key="1">
    <citation type="submission" date="2016-12" db="EMBL/GenBank/DDBJ databases">
        <title>The genomes of Aspergillus section Nigri reveals drivers in fungal speciation.</title>
        <authorList>
            <consortium name="DOE Joint Genome Institute"/>
            <person name="Vesth T.C."/>
            <person name="Nybo J."/>
            <person name="Theobald S."/>
            <person name="Brandl J."/>
            <person name="Frisvad J.C."/>
            <person name="Nielsen K.F."/>
            <person name="Lyhne E.K."/>
            <person name="Kogle M.E."/>
            <person name="Kuo A."/>
            <person name="Riley R."/>
            <person name="Clum A."/>
            <person name="Nolan M."/>
            <person name="Lipzen A."/>
            <person name="Salamov A."/>
            <person name="Henrissat B."/>
            <person name="Wiebenga A."/>
            <person name="De vries R.P."/>
            <person name="Grigoriev I.V."/>
            <person name="Mortensen U.H."/>
            <person name="Andersen M.R."/>
            <person name="Baker S.E."/>
        </authorList>
    </citation>
    <scope>NUCLEOTIDE SEQUENCE</scope>
    <source>
        <strain evidence="1">CBS 122712</strain>
    </source>
</reference>
<protein>
    <submittedName>
        <fullName evidence="1">Uncharacterized protein</fullName>
    </submittedName>
</protein>
<dbReference type="PANTHER" id="PTHR36978:SF4">
    <property type="entry name" value="P-LOOP CONTAINING NUCLEOSIDE TRIPHOSPHATE HYDROLASE PROTEIN"/>
    <property type="match status" value="1"/>
</dbReference>
<evidence type="ECO:0000313" key="2">
    <source>
        <dbReference type="Proteomes" id="UP000246171"/>
    </source>
</evidence>
<dbReference type="VEuPathDB" id="FungiDB:BO83DRAFT_402437"/>
<name>A0A317UQN6_ASPEC</name>
<evidence type="ECO:0000313" key="1">
    <source>
        <dbReference type="EMBL" id="PWY64313.1"/>
    </source>
</evidence>
<keyword evidence="2" id="KW-1185">Reference proteome</keyword>
<dbReference type="InterPro" id="IPR027417">
    <property type="entry name" value="P-loop_NTPase"/>
</dbReference>
<dbReference type="PANTHER" id="PTHR36978">
    <property type="entry name" value="P-LOOP CONTAINING NUCLEOTIDE TRIPHOSPHATE HYDROLASE"/>
    <property type="match status" value="1"/>
</dbReference>
<sequence>MLSILKRIYRLPELQPTQTDSLKRALETLEFSKVAHGLDVLYCELLLLKLQNRMPSPEIIQECYFNQLLGDMDASTDVPTVWFTSELLQVYPSAKVILNCRYNIHAWEKSFRESVLVIIQSDFEKNAEKSYQDHYKGLKAPLCSFLDLPVPDAEFLRGNIASEFISKLMTVDEGQI</sequence>
<dbReference type="OrthoDB" id="408152at2759"/>
<dbReference type="AlphaFoldDB" id="A0A317UQN6"/>
<dbReference type="Gene3D" id="3.40.50.300">
    <property type="entry name" value="P-loop containing nucleotide triphosphate hydrolases"/>
    <property type="match status" value="1"/>
</dbReference>
<organism evidence="1 2">
    <name type="scientific">Aspergillus eucalypticola (strain CBS 122712 / IBT 29274)</name>
    <dbReference type="NCBI Taxonomy" id="1448314"/>
    <lineage>
        <taxon>Eukaryota</taxon>
        <taxon>Fungi</taxon>
        <taxon>Dikarya</taxon>
        <taxon>Ascomycota</taxon>
        <taxon>Pezizomycotina</taxon>
        <taxon>Eurotiomycetes</taxon>
        <taxon>Eurotiomycetidae</taxon>
        <taxon>Eurotiales</taxon>
        <taxon>Aspergillaceae</taxon>
        <taxon>Aspergillus</taxon>
        <taxon>Aspergillus subgen. Circumdati</taxon>
    </lineage>
</organism>
<dbReference type="Proteomes" id="UP000246171">
    <property type="component" value="Unassembled WGS sequence"/>
</dbReference>
<gene>
    <name evidence="1" type="ORF">BO83DRAFT_402437</name>
</gene>
<dbReference type="Pfam" id="PF17784">
    <property type="entry name" value="Sulfotransfer_4"/>
    <property type="match status" value="1"/>
</dbReference>
<dbReference type="RefSeq" id="XP_025383784.1">
    <property type="nucleotide sequence ID" value="XM_025533528.1"/>
</dbReference>
<dbReference type="GeneID" id="37055490"/>
<dbReference type="InterPro" id="IPR040632">
    <property type="entry name" value="Sulfotransfer_4"/>
</dbReference>
<accession>A0A317UQN6</accession>
<comment type="caution">
    <text evidence="1">The sequence shown here is derived from an EMBL/GenBank/DDBJ whole genome shotgun (WGS) entry which is preliminary data.</text>
</comment>
<dbReference type="EMBL" id="MSFU01000031">
    <property type="protein sequence ID" value="PWY64313.1"/>
    <property type="molecule type" value="Genomic_DNA"/>
</dbReference>
<proteinExistence type="predicted"/>